<feature type="chain" id="PRO_5034714364" evidence="2">
    <location>
        <begin position="23"/>
        <end position="447"/>
    </location>
</feature>
<sequence length="447" mass="49008">MCFCMVWKFVLFPSFISGTLHCQPSPSASSIMAALDFITVDSRLVDPMTVNPNMDNELSTIEDFLEFSTAELKYFLLNKGESIAGCRAELAERAILAQQRASSSGPSEPKKFKIEREDSKGEYANVLEEYSLTDPDVANEWSVDISGIPSLDIGKIFHYILTKEAFDTYYLSEYKAKKAYQFLEAVCVRSIQVHVVTNFVFVKGTIAPLNQTGDGFDANKSPNIVKILTTADNDIVVSCCSCTSDLYQCCNHVIAVLFRVERLAREMEARDSAGKEPDSPPEHQDVSKPVKISDLFKKKDPYAQMLLERIHRPSAEEKRRFMEKICQTIPNCLFAQMFKGSIGVTQGVDQAAQGTTPAAEPSQAQATTSRVTRAAQVTMPAQKTIAAQSRAAAQPVPRAIPIALTAVNNTKTAIVIPVSTVIGTARVTQPTPTTLSSQTATTHAPTK</sequence>
<keyword evidence="1" id="KW-0862">Zinc</keyword>
<dbReference type="OrthoDB" id="10035901at2759"/>
<dbReference type="AlphaFoldDB" id="A0A8B7ZP90"/>
<dbReference type="RefSeq" id="XP_022106872.1">
    <property type="nucleotide sequence ID" value="XM_022251180.1"/>
</dbReference>
<dbReference type="GeneID" id="110987979"/>
<dbReference type="GO" id="GO:0008270">
    <property type="term" value="F:zinc ion binding"/>
    <property type="evidence" value="ECO:0007669"/>
    <property type="project" value="UniProtKB-KW"/>
</dbReference>
<keyword evidence="1" id="KW-0479">Metal-binding</keyword>
<evidence type="ECO:0000313" key="5">
    <source>
        <dbReference type="RefSeq" id="XP_022106872.1"/>
    </source>
</evidence>
<dbReference type="PROSITE" id="PS50966">
    <property type="entry name" value="ZF_SWIM"/>
    <property type="match status" value="1"/>
</dbReference>
<keyword evidence="1" id="KW-0863">Zinc-finger</keyword>
<proteinExistence type="predicted"/>
<reference evidence="5" key="1">
    <citation type="submission" date="2025-08" db="UniProtKB">
        <authorList>
            <consortium name="RefSeq"/>
        </authorList>
    </citation>
    <scope>IDENTIFICATION</scope>
</reference>
<keyword evidence="4" id="KW-1185">Reference proteome</keyword>
<feature type="domain" description="SWIM-type" evidence="3">
    <location>
        <begin position="225"/>
        <end position="261"/>
    </location>
</feature>
<dbReference type="Proteomes" id="UP000694845">
    <property type="component" value="Unplaced"/>
</dbReference>
<organism evidence="4 5">
    <name type="scientific">Acanthaster planci</name>
    <name type="common">Crown-of-thorns starfish</name>
    <dbReference type="NCBI Taxonomy" id="133434"/>
    <lineage>
        <taxon>Eukaryota</taxon>
        <taxon>Metazoa</taxon>
        <taxon>Echinodermata</taxon>
        <taxon>Eleutherozoa</taxon>
        <taxon>Asterozoa</taxon>
        <taxon>Asteroidea</taxon>
        <taxon>Valvatacea</taxon>
        <taxon>Valvatida</taxon>
        <taxon>Acanthasteridae</taxon>
        <taxon>Acanthaster</taxon>
    </lineage>
</organism>
<dbReference type="PANTHER" id="PTHR47526:SF3">
    <property type="entry name" value="PHD-TYPE DOMAIN-CONTAINING PROTEIN"/>
    <property type="match status" value="1"/>
</dbReference>
<name>A0A8B7ZP90_ACAPL</name>
<protein>
    <submittedName>
        <fullName evidence="5">Uncharacterized protein LOC110987979 isoform X1</fullName>
    </submittedName>
</protein>
<dbReference type="KEGG" id="aplc:110987979"/>
<feature type="signal peptide" evidence="2">
    <location>
        <begin position="1"/>
        <end position="22"/>
    </location>
</feature>
<dbReference type="InterPro" id="IPR007527">
    <property type="entry name" value="Znf_SWIM"/>
</dbReference>
<gene>
    <name evidence="5" type="primary">LOC110987979</name>
</gene>
<evidence type="ECO:0000256" key="1">
    <source>
        <dbReference type="PROSITE-ProRule" id="PRU00325"/>
    </source>
</evidence>
<dbReference type="PANTHER" id="PTHR47526">
    <property type="entry name" value="ATP-DEPENDENT DNA HELICASE"/>
    <property type="match status" value="1"/>
</dbReference>
<evidence type="ECO:0000259" key="3">
    <source>
        <dbReference type="PROSITE" id="PS50966"/>
    </source>
</evidence>
<evidence type="ECO:0000313" key="4">
    <source>
        <dbReference type="Proteomes" id="UP000694845"/>
    </source>
</evidence>
<keyword evidence="2" id="KW-0732">Signal</keyword>
<accession>A0A8B7ZP90</accession>
<evidence type="ECO:0000256" key="2">
    <source>
        <dbReference type="SAM" id="SignalP"/>
    </source>
</evidence>